<reference evidence="2" key="1">
    <citation type="journal article" date="2022" name="Int. J. Syst. Evol. Microbiol.">
        <title>Apilactobacillus apisilvae sp. nov., Nicolia spurrieriana gen. nov. sp. nov., Bombilactobacillus folatiphilus sp. nov. and Bombilactobacillus thymidiniphilus sp. nov., four new lactic acid bacterial isolates from stingless bees Tetragonula carbonaria and Austroplebeia australis.</title>
        <authorList>
            <person name="Oliphant S.A."/>
            <person name="Watson-Haigh N.S."/>
            <person name="Sumby K.M."/>
            <person name="Gardner J."/>
            <person name="Groom S."/>
            <person name="Jiranek V."/>
        </authorList>
    </citation>
    <scope>NUCLEOTIDE SEQUENCE</scope>
    <source>
        <strain evidence="2">SGEP1_A5</strain>
    </source>
</reference>
<dbReference type="AlphaFoldDB" id="A0A976RSV6"/>
<evidence type="ECO:0000313" key="3">
    <source>
        <dbReference type="Proteomes" id="UP000831181"/>
    </source>
</evidence>
<feature type="domain" description="SHOCT" evidence="1">
    <location>
        <begin position="46"/>
        <end position="72"/>
    </location>
</feature>
<dbReference type="Proteomes" id="UP000831181">
    <property type="component" value="Chromosome"/>
</dbReference>
<evidence type="ECO:0000313" key="2">
    <source>
        <dbReference type="EMBL" id="UQS87290.1"/>
    </source>
</evidence>
<dbReference type="Pfam" id="PF09851">
    <property type="entry name" value="SHOCT"/>
    <property type="match status" value="1"/>
</dbReference>
<protein>
    <submittedName>
        <fullName evidence="2">SHOCT domain-containing protein</fullName>
    </submittedName>
</protein>
<dbReference type="RefSeq" id="WP_260117092.1">
    <property type="nucleotide sequence ID" value="NZ_CP093361.1"/>
</dbReference>
<sequence>MLYAILIVIVFFGLYMWLASRRQHKQAQNVNHQASVVNDSDDQDVQLKHLKALLDSGAIDKEDYQQAKQRILKNKI</sequence>
<gene>
    <name evidence="2" type="ORF">MOO44_03795</name>
</gene>
<evidence type="ECO:0000259" key="1">
    <source>
        <dbReference type="Pfam" id="PF09851"/>
    </source>
</evidence>
<dbReference type="KEGG" id="lbe:MOO44_03795"/>
<dbReference type="EMBL" id="CP093361">
    <property type="protein sequence ID" value="UQS87290.1"/>
    <property type="molecule type" value="Genomic_DNA"/>
</dbReference>
<dbReference type="InterPro" id="IPR018649">
    <property type="entry name" value="SHOCT"/>
</dbReference>
<organism evidence="2 3">
    <name type="scientific">Nicoliella spurrieriana</name>
    <dbReference type="NCBI Taxonomy" id="2925830"/>
    <lineage>
        <taxon>Bacteria</taxon>
        <taxon>Bacillati</taxon>
        <taxon>Bacillota</taxon>
        <taxon>Bacilli</taxon>
        <taxon>Lactobacillales</taxon>
        <taxon>Lactobacillaceae</taxon>
        <taxon>Nicoliella</taxon>
    </lineage>
</organism>
<name>A0A976RSV6_9LACO</name>
<keyword evidence="3" id="KW-1185">Reference proteome</keyword>
<proteinExistence type="predicted"/>
<accession>A0A976RSV6</accession>